<gene>
    <name evidence="2" type="ORF">SAMN04488053_101722</name>
</gene>
<proteinExistence type="predicted"/>
<keyword evidence="3" id="KW-1185">Reference proteome</keyword>
<accession>A0A1H0B247</accession>
<evidence type="ECO:0000313" key="3">
    <source>
        <dbReference type="Proteomes" id="UP000198778"/>
    </source>
</evidence>
<reference evidence="3" key="1">
    <citation type="submission" date="2016-10" db="EMBL/GenBank/DDBJ databases">
        <authorList>
            <person name="Varghese N."/>
            <person name="Submissions S."/>
        </authorList>
    </citation>
    <scope>NUCLEOTIDE SEQUENCE [LARGE SCALE GENOMIC DNA]</scope>
    <source>
        <strain evidence="3">CGMCC 1.10369</strain>
    </source>
</reference>
<evidence type="ECO:0008006" key="4">
    <source>
        <dbReference type="Google" id="ProtNLM"/>
    </source>
</evidence>
<evidence type="ECO:0000256" key="1">
    <source>
        <dbReference type="SAM" id="MobiDB-lite"/>
    </source>
</evidence>
<feature type="compositionally biased region" description="Polar residues" evidence="1">
    <location>
        <begin position="1"/>
        <end position="13"/>
    </location>
</feature>
<feature type="region of interest" description="Disordered" evidence="1">
    <location>
        <begin position="190"/>
        <end position="219"/>
    </location>
</feature>
<sequence length="777" mass="87465">MEIQSQAGAQTLSGDKAGNMKTGETVRLQVTERISDKEAMVKIRGNEVRAVFEGKIPSGEKINAEIKQITADGIRVQAIEEKHPREQKNEVSKGNGDARQVLKELGIKEPSRELQRAAQQLINRGIELNKESARDLNQYIEKGPGTPRERMQTVHMLAQKRIEPGAAQIKSVHETLHGPKMQDQMRQLNAHSTSESRFTQQETQQISAQHSGKKLGAGTPTELMRAVDQVRASLQDGKGLRQSIENLQQAAKNTGENVQVHNVNQLLRNMLTVQAQSGKTAAVSVLTEFLGSTGTQNIPGNTSAVQSTPAQWQHKLEQATDIRPVLKEITQQLHSSGFEKPVIKSLLQKIDSAQQLLTEGRELKARSTLIDAFKQLPQATAEITTQSPALKELEHFVRNEVLAPANVEAKAVLVTEITERLAKATDEFKAFQRDSRNHLHKIEQVIQQVKLQAAPIVKPMLENVIKQLDRAITKSDWLLYADMKQERKLLGASSQLAEAKNLLAKGQVQEAAQHVREVRQVLEQIQFKPSHQRLQHHVTDTMRFERMPTSGEQASKQFEHAARTLTYNDHSPRQIFEGMRTLGLNRETELSQTLIQGKTPTDQQQRDLKSVLLQMAKNTTEEGSRQAQQAVSHINGQQLLNRHDSTQLMHLFHLPVQLKEEVEELKIFVNDNNGGEEVDWENMNLYFHIETKKLGPLGISLNVANRQLSIVLKNDSHNFEEKVLPLTQKYMDNFEEIGFQVQKVKTQGLNSPENIKKESKPVSHPPIMTEKGFDYKV</sequence>
<dbReference type="Proteomes" id="UP000198778">
    <property type="component" value="Unassembled WGS sequence"/>
</dbReference>
<dbReference type="STRING" id="745820.SAMN04488053_101722"/>
<dbReference type="RefSeq" id="WP_090840642.1">
    <property type="nucleotide sequence ID" value="NZ_FNIL01000001.1"/>
</dbReference>
<name>A0A1H0B247_9BACI</name>
<dbReference type="EMBL" id="FNIL01000001">
    <property type="protein sequence ID" value="SDN39734.1"/>
    <property type="molecule type" value="Genomic_DNA"/>
</dbReference>
<protein>
    <recommendedName>
        <fullName evidence="4">Hook-length control protein FliK</fullName>
    </recommendedName>
</protein>
<feature type="compositionally biased region" description="Polar residues" evidence="1">
    <location>
        <begin position="190"/>
        <end position="210"/>
    </location>
</feature>
<organism evidence="2 3">
    <name type="scientific">Alkalicoccus daliensis</name>
    <dbReference type="NCBI Taxonomy" id="745820"/>
    <lineage>
        <taxon>Bacteria</taxon>
        <taxon>Bacillati</taxon>
        <taxon>Bacillota</taxon>
        <taxon>Bacilli</taxon>
        <taxon>Bacillales</taxon>
        <taxon>Bacillaceae</taxon>
        <taxon>Alkalicoccus</taxon>
    </lineage>
</organism>
<dbReference type="OrthoDB" id="2351076at2"/>
<evidence type="ECO:0000313" key="2">
    <source>
        <dbReference type="EMBL" id="SDN39734.1"/>
    </source>
</evidence>
<dbReference type="AlphaFoldDB" id="A0A1H0B247"/>
<feature type="region of interest" description="Disordered" evidence="1">
    <location>
        <begin position="1"/>
        <end position="20"/>
    </location>
</feature>